<dbReference type="InterPro" id="IPR043144">
    <property type="entry name" value="Mal/L-sulf/L-lact_DH-like_ah"/>
</dbReference>
<dbReference type="GO" id="GO:0047559">
    <property type="term" value="F:3-dehydro-L-gulonate 2-dehydrogenase activity"/>
    <property type="evidence" value="ECO:0007669"/>
    <property type="project" value="UniProtKB-EC"/>
</dbReference>
<dbReference type="InterPro" id="IPR003767">
    <property type="entry name" value="Malate/L-lactate_DH-like"/>
</dbReference>
<reference evidence="2 3" key="1">
    <citation type="submission" date="2024-09" db="EMBL/GenBank/DDBJ databases">
        <authorList>
            <person name="Sun Q."/>
            <person name="Mori K."/>
        </authorList>
    </citation>
    <scope>NUCLEOTIDE SEQUENCE [LARGE SCALE GENOMIC DNA]</scope>
    <source>
        <strain evidence="2 3">CECT 7682</strain>
    </source>
</reference>
<name>A0ABV5J3Y2_9BACT</name>
<dbReference type="Proteomes" id="UP001589654">
    <property type="component" value="Unassembled WGS sequence"/>
</dbReference>
<dbReference type="NCBIfam" id="NF009750">
    <property type="entry name" value="PRK13260.1"/>
    <property type="match status" value="1"/>
</dbReference>
<keyword evidence="3" id="KW-1185">Reference proteome</keyword>
<evidence type="ECO:0000313" key="3">
    <source>
        <dbReference type="Proteomes" id="UP001589654"/>
    </source>
</evidence>
<evidence type="ECO:0000256" key="1">
    <source>
        <dbReference type="ARBA" id="ARBA00023002"/>
    </source>
</evidence>
<comment type="caution">
    <text evidence="2">The sequence shown here is derived from an EMBL/GenBank/DDBJ whole genome shotgun (WGS) entry which is preliminary data.</text>
</comment>
<accession>A0ABV5J3Y2</accession>
<dbReference type="EC" id="1.1.1.130" evidence="2"/>
<sequence>MTDIRIPFSEIKDILKKVLTRYDFDPERAGLGAQLFAQANLDGVPSHGVNRFLSFLTFIQKGYVFPENLPELLGNFGALERWDGQLGPGNLNAHQCMERAIYLAKTHGIGCVALQNTNHWMRAGNYGWQAVEAGCIGVCFTNTKPNMPAWGGKEPKLGNNPIVIAIPREKGPVVLDMAVSQYSYGKMDIFRREGKEMPYDAGFDNEGKLSRSPSEIIREELALPIGLWKGAGLALMLDLLATLLSGGHGTWQIGNNGAEFGVSQVFLVFDPEKLGMEDWMEEKSDEIIDDLVQSKAFRDYESVRYPGENTLKIRKENMEKGVPVNEEKWNEILKLLP</sequence>
<gene>
    <name evidence="2" type="primary">yiaK</name>
    <name evidence="2" type="ORF">ACFFUR_06930</name>
</gene>
<keyword evidence="1 2" id="KW-0560">Oxidoreductase</keyword>
<organism evidence="2 3">
    <name type="scientific">Echinicola jeungdonensis</name>
    <dbReference type="NCBI Taxonomy" id="709343"/>
    <lineage>
        <taxon>Bacteria</taxon>
        <taxon>Pseudomonadati</taxon>
        <taxon>Bacteroidota</taxon>
        <taxon>Cytophagia</taxon>
        <taxon>Cytophagales</taxon>
        <taxon>Cyclobacteriaceae</taxon>
        <taxon>Echinicola</taxon>
    </lineage>
</organism>
<proteinExistence type="predicted"/>
<dbReference type="InterPro" id="IPR036111">
    <property type="entry name" value="Mal/L-sulfo/L-lacto_DH-like_sf"/>
</dbReference>
<dbReference type="SUPFAM" id="SSF89733">
    <property type="entry name" value="L-sulfolactate dehydrogenase-like"/>
    <property type="match status" value="1"/>
</dbReference>
<dbReference type="PANTHER" id="PTHR11091:SF3">
    <property type="entry name" value="2,3-DIKETO-L-GULONATE REDUCTASE"/>
    <property type="match status" value="1"/>
</dbReference>
<dbReference type="Pfam" id="PF02615">
    <property type="entry name" value="Ldh_2"/>
    <property type="match status" value="1"/>
</dbReference>
<dbReference type="RefSeq" id="WP_290249213.1">
    <property type="nucleotide sequence ID" value="NZ_JAUFQT010000002.1"/>
</dbReference>
<protein>
    <submittedName>
        <fullName evidence="2">3-dehydro-L-gulonate 2-dehydrogenase</fullName>
        <ecNumber evidence="2">1.1.1.130</ecNumber>
    </submittedName>
</protein>
<dbReference type="EMBL" id="JBHMEW010000050">
    <property type="protein sequence ID" value="MFB9211532.1"/>
    <property type="molecule type" value="Genomic_DNA"/>
</dbReference>
<evidence type="ECO:0000313" key="2">
    <source>
        <dbReference type="EMBL" id="MFB9211532.1"/>
    </source>
</evidence>
<dbReference type="Gene3D" id="1.10.1530.10">
    <property type="match status" value="1"/>
</dbReference>
<dbReference type="InterPro" id="IPR043143">
    <property type="entry name" value="Mal/L-sulf/L-lact_DH-like_NADP"/>
</dbReference>
<dbReference type="PANTHER" id="PTHR11091">
    <property type="entry name" value="OXIDOREDUCTASE-RELATED"/>
    <property type="match status" value="1"/>
</dbReference>
<dbReference type="Gene3D" id="3.30.1370.60">
    <property type="entry name" value="Hypothetical oxidoreductase yiak, domain 2"/>
    <property type="match status" value="1"/>
</dbReference>